<dbReference type="OrthoDB" id="27073at2759"/>
<dbReference type="InterPro" id="IPR059120">
    <property type="entry name" value="Cullin-like_AB"/>
</dbReference>
<feature type="domain" description="Cullin family profile" evidence="3">
    <location>
        <begin position="323"/>
        <end position="554"/>
    </location>
</feature>
<accession>A0A8T1X8Y9</accession>
<proteinExistence type="inferred from homology"/>
<protein>
    <submittedName>
        <fullName evidence="4">Cullin repeat-like-containing domain superfamily</fullName>
    </submittedName>
</protein>
<dbReference type="PANTHER" id="PTHR11932">
    <property type="entry name" value="CULLIN"/>
    <property type="match status" value="1"/>
</dbReference>
<dbReference type="InterPro" id="IPR045093">
    <property type="entry name" value="Cullin"/>
</dbReference>
<evidence type="ECO:0000259" key="3">
    <source>
        <dbReference type="PROSITE" id="PS50069"/>
    </source>
</evidence>
<keyword evidence="5" id="KW-1185">Reference proteome</keyword>
<dbReference type="Pfam" id="PF26557">
    <property type="entry name" value="Cullin_AB"/>
    <property type="match status" value="1"/>
</dbReference>
<dbReference type="AlphaFoldDB" id="A0A8T1X8Y9"/>
<name>A0A8T1X8Y9_ARASU</name>
<evidence type="ECO:0000313" key="5">
    <source>
        <dbReference type="Proteomes" id="UP000694251"/>
    </source>
</evidence>
<dbReference type="Proteomes" id="UP000694251">
    <property type="component" value="Unassembled WGS sequence"/>
</dbReference>
<dbReference type="GO" id="GO:0006511">
    <property type="term" value="P:ubiquitin-dependent protein catabolic process"/>
    <property type="evidence" value="ECO:0007669"/>
    <property type="project" value="InterPro"/>
</dbReference>
<gene>
    <name evidence="4" type="ORF">ISN44_Un185g000010</name>
</gene>
<comment type="similarity">
    <text evidence="1 2">Belongs to the cullin family.</text>
</comment>
<dbReference type="InterPro" id="IPR001373">
    <property type="entry name" value="Cullin_N"/>
</dbReference>
<dbReference type="FunFam" id="1.20.1310.10:FF:000013">
    <property type="entry name" value="Cullin-1 like"/>
    <property type="match status" value="1"/>
</dbReference>
<dbReference type="PROSITE" id="PS50069">
    <property type="entry name" value="CULLIN_2"/>
    <property type="match status" value="1"/>
</dbReference>
<dbReference type="InterPro" id="IPR016158">
    <property type="entry name" value="Cullin_homology"/>
</dbReference>
<dbReference type="EMBL" id="JAEFBJ010000185">
    <property type="protein sequence ID" value="KAG7528414.1"/>
    <property type="molecule type" value="Genomic_DNA"/>
</dbReference>
<dbReference type="Pfam" id="PF00888">
    <property type="entry name" value="Cullin"/>
    <property type="match status" value="1"/>
</dbReference>
<dbReference type="GO" id="GO:0031625">
    <property type="term" value="F:ubiquitin protein ligase binding"/>
    <property type="evidence" value="ECO:0007669"/>
    <property type="project" value="InterPro"/>
</dbReference>
<sequence length="591" mass="67967">MAKKDSVLEAGWSVMEAGVAKLQKILEEVPDEPPFDPVQRMQLYTTVHNLCTQKPPNDYSQQIYDRYGGVYVDYNKQTVLPAIREKHGEYMLRELVRDGPTRKFLLDGYPTSSNILTVFILIHKEREGEQIDRALLKNVIDVYCGNGMGELVKYEEDFESFLLEDSASYYSRKASRWNQENSCPDYMIKAEEKVQNELLVVVAKQLIENEHSGCRALLRDDKMDDLARMYRLYHPIPQGLDPVADLFKQHITVEGSALIKQATEAATDKWTEGAGPGAYQTLIDLHDKFMVYVDECFQKHSLFHKALKEAFEVFCNKTVAGVSSAEILATYCDNILKTGGGIEKLENEDLELTLEKVVKLLVYISDKDLFAEFFRKKQARRLLFDRNGNDYHERSLLTKFKELLGAQFTSKMEGMLTDMTLAKEHQTNFVEFLSVNKTKKLGMDFTVTVLTTGFWPSYKTTDLNLPIEMVNCVEAFKAYYGTKTNSRRLFMDYSLGTCQLAGKFDKKTIEIVVTTYQAAVLLLFNNTERLSYTEILEQLNLGHEDLARLLHSLSCLKYKILIKEPMSRNISNTDTFEFNSKFTDKMRRIRV</sequence>
<evidence type="ECO:0000256" key="2">
    <source>
        <dbReference type="RuleBase" id="RU003829"/>
    </source>
</evidence>
<evidence type="ECO:0000256" key="1">
    <source>
        <dbReference type="PROSITE-ProRule" id="PRU00330"/>
    </source>
</evidence>
<evidence type="ECO:0000313" key="4">
    <source>
        <dbReference type="EMBL" id="KAG7528414.1"/>
    </source>
</evidence>
<dbReference type="FunFam" id="1.20.1310.10:FF:000020">
    <property type="entry name" value="Cullin-1, putative"/>
    <property type="match status" value="1"/>
</dbReference>
<organism evidence="4 5">
    <name type="scientific">Arabidopsis suecica</name>
    <name type="common">Swedish thale-cress</name>
    <name type="synonym">Cardaminopsis suecica</name>
    <dbReference type="NCBI Taxonomy" id="45249"/>
    <lineage>
        <taxon>Eukaryota</taxon>
        <taxon>Viridiplantae</taxon>
        <taxon>Streptophyta</taxon>
        <taxon>Embryophyta</taxon>
        <taxon>Tracheophyta</taxon>
        <taxon>Spermatophyta</taxon>
        <taxon>Magnoliopsida</taxon>
        <taxon>eudicotyledons</taxon>
        <taxon>Gunneridae</taxon>
        <taxon>Pentapetalae</taxon>
        <taxon>rosids</taxon>
        <taxon>malvids</taxon>
        <taxon>Brassicales</taxon>
        <taxon>Brassicaceae</taxon>
        <taxon>Camelineae</taxon>
        <taxon>Arabidopsis</taxon>
    </lineage>
</organism>
<reference evidence="4 5" key="1">
    <citation type="submission" date="2020-12" db="EMBL/GenBank/DDBJ databases">
        <title>Concerted genomic and epigenomic changes stabilize Arabidopsis allopolyploids.</title>
        <authorList>
            <person name="Chen Z."/>
        </authorList>
    </citation>
    <scope>NUCLEOTIDE SEQUENCE [LARGE SCALE GENOMIC DNA]</scope>
    <source>
        <strain evidence="4">As9502</strain>
        <tissue evidence="4">Leaf</tissue>
    </source>
</reference>
<dbReference type="SMART" id="SM00182">
    <property type="entry name" value="CULLIN"/>
    <property type="match status" value="1"/>
</dbReference>
<comment type="caution">
    <text evidence="4">The sequence shown here is derived from an EMBL/GenBank/DDBJ whole genome shotgun (WGS) entry which is preliminary data.</text>
</comment>